<evidence type="ECO:0000313" key="2">
    <source>
        <dbReference type="EMBL" id="BAW16084.1"/>
    </source>
</evidence>
<dbReference type="RefSeq" id="WP_025271738.1">
    <property type="nucleotide sequence ID" value="NZ_AP014880.1"/>
</dbReference>
<evidence type="ECO:0000313" key="3">
    <source>
        <dbReference type="EMBL" id="BAW17059.1"/>
    </source>
</evidence>
<dbReference type="EMBL" id="AP014880">
    <property type="protein sequence ID" value="BAW17059.1"/>
    <property type="molecule type" value="Genomic_DNA"/>
</dbReference>
<name>A0AAD1C7U7_STRIT</name>
<accession>A0AAD1C7U7</accession>
<protein>
    <submittedName>
        <fullName evidence="3">Uncharacterized protein</fullName>
    </submittedName>
</protein>
<feature type="transmembrane region" description="Helical" evidence="1">
    <location>
        <begin position="69"/>
        <end position="87"/>
    </location>
</feature>
<gene>
    <name evidence="2" type="ORF">SITYG_00980</name>
    <name evidence="3" type="ORF">SITYG_10800</name>
</gene>
<keyword evidence="1" id="KW-0472">Membrane</keyword>
<dbReference type="AlphaFoldDB" id="A0AAD1C7U7"/>
<reference evidence="3 4" key="1">
    <citation type="journal article" date="2017" name="Infect. Immun.">
        <title>Characterization of the Pathogenicity of Streptococcus intermedius TYG1620 Isolated from a Human Brain Abscess Based on the Complete Genome Sequence with Transcriptome Analysis and Transposon Mutagenesis in a Murine Subcutaneous Abscess Model.</title>
        <authorList>
            <person name="Hasegawa N."/>
            <person name="Sekizuka T."/>
            <person name="Sugi Y."/>
            <person name="Kawakami N."/>
            <person name="Ogasawara Y."/>
            <person name="Kato K."/>
            <person name="Yamashita A."/>
            <person name="Takeuchi F."/>
            <person name="Kuroda M."/>
        </authorList>
    </citation>
    <scope>NUCLEOTIDE SEQUENCE [LARGE SCALE GENOMIC DNA]</scope>
    <source>
        <strain evidence="3 4">TYG1620</strain>
    </source>
</reference>
<organism evidence="3 4">
    <name type="scientific">Streptococcus intermedius</name>
    <dbReference type="NCBI Taxonomy" id="1338"/>
    <lineage>
        <taxon>Bacteria</taxon>
        <taxon>Bacillati</taxon>
        <taxon>Bacillota</taxon>
        <taxon>Bacilli</taxon>
        <taxon>Lactobacillales</taxon>
        <taxon>Streptococcaceae</taxon>
        <taxon>Streptococcus</taxon>
        <taxon>Streptococcus anginosus group</taxon>
    </lineage>
</organism>
<keyword evidence="1" id="KW-1133">Transmembrane helix</keyword>
<dbReference type="EMBL" id="AP014880">
    <property type="protein sequence ID" value="BAW16084.1"/>
    <property type="molecule type" value="Genomic_DNA"/>
</dbReference>
<sequence length="90" mass="10604">MSKNIQEEKTEKLGFFARRKRAVDHYVTIRKERSKEVRDYFASEGESDPERLAAQRERDKVFLQGLKKIGIGVILFLVFYAILRTILGLW</sequence>
<dbReference type="Proteomes" id="UP000217792">
    <property type="component" value="Chromosome"/>
</dbReference>
<evidence type="ECO:0000313" key="4">
    <source>
        <dbReference type="Proteomes" id="UP000217792"/>
    </source>
</evidence>
<proteinExistence type="predicted"/>
<evidence type="ECO:0000256" key="1">
    <source>
        <dbReference type="SAM" id="Phobius"/>
    </source>
</evidence>
<keyword evidence="1" id="KW-0812">Transmembrane</keyword>